<evidence type="ECO:0000256" key="4">
    <source>
        <dbReference type="ARBA" id="ARBA00022679"/>
    </source>
</evidence>
<dbReference type="EMBL" id="BMLI01000004">
    <property type="protein sequence ID" value="GGN12516.1"/>
    <property type="molecule type" value="Genomic_DNA"/>
</dbReference>
<dbReference type="PROSITE" id="PS50109">
    <property type="entry name" value="HIS_KIN"/>
    <property type="match status" value="1"/>
</dbReference>
<dbReference type="Pfam" id="PF02518">
    <property type="entry name" value="HATPase_c"/>
    <property type="match status" value="1"/>
</dbReference>
<dbReference type="Proteomes" id="UP000632339">
    <property type="component" value="Unassembled WGS sequence"/>
</dbReference>
<evidence type="ECO:0000256" key="6">
    <source>
        <dbReference type="ARBA" id="ARBA00022777"/>
    </source>
</evidence>
<dbReference type="EC" id="2.7.13.3" evidence="2"/>
<keyword evidence="8" id="KW-0175">Coiled coil</keyword>
<feature type="coiled-coil region" evidence="8">
    <location>
        <begin position="577"/>
        <end position="614"/>
    </location>
</feature>
<proteinExistence type="predicted"/>
<evidence type="ECO:0000256" key="2">
    <source>
        <dbReference type="ARBA" id="ARBA00012438"/>
    </source>
</evidence>
<keyword evidence="6" id="KW-0418">Kinase</keyword>
<feature type="transmembrane region" description="Helical" evidence="9">
    <location>
        <begin position="551"/>
        <end position="571"/>
    </location>
</feature>
<name>A0ABQ2IL66_9BACT</name>
<evidence type="ECO:0000256" key="7">
    <source>
        <dbReference type="ARBA" id="ARBA00022840"/>
    </source>
</evidence>
<dbReference type="Gene3D" id="3.30.450.20">
    <property type="entry name" value="PAS domain"/>
    <property type="match status" value="1"/>
</dbReference>
<keyword evidence="3" id="KW-0597">Phosphoprotein</keyword>
<sequence>MRLVFGSLALSLFAAGAYAQPDLSGYDDVAKKRLLIRVTAQYIHTISQGQVDMDSAIRIPCKVYRLSPLLPYNEGYSDGTPSPGSRLIDAGNITEARSLLSKLRGEARLRLLLELGTYYVFKPGSDRPDLANASKYIQEALTLSEKAPVRWKIESLILQGHWLHQSGRPEESQGMFTQAEALARHAGNALAAARAALNAGELTRYGQPERVARFEKALTVFKAIHAKEKEIEAISQINIENFITKKYDLAEGLLQKIVQLQAAIHFRHQQYPLDALSWLAYRKGALTNALAYSNRSMACLASKADSVFAPYFYIRRGVVYDRLFKYPEALVWFDKGLATKSAETKLIWYRSVIGKVGVLNLMGRWQEALALLKEMQRDYPPDSYFEKMHFAYLLGITFENLKNFPAAERNFNVFLEMADQFPIDYIFDEFPHAYFNISSFYRIIGKTARSRELLEKGRNFASTFDILANDNYYYNLYKLDSTEGNYLEAIKNLNLSYQFTDSVFSYEQRKRAEELLVKYEAEKKDKSIKLLDSQNQLERVRAEQAHRTKNITLAGLLLLLIIVLLLLNRYLIKQRSNRQLEANQRELDQKNTFLETLNAEQDKLLKEKEWLIKEVHHRVKNNLQMVTSLLYSQSVYLEDDAAILAVKDSLRRMQAMSLIHQKLYQDENTTTISMPEYIADLARYLHESFDDGGQITFRQEIESLELDVSQAIPLGLIVTESIVNAIKYAFLNGKKGTVCIELKHDGPDHLLLRIADNGIGLPPGLDTMQHNSLGLELMQGLAGQLNGTLAIENNQGVQVTVRFLVSNR</sequence>
<dbReference type="Gene3D" id="1.25.40.10">
    <property type="entry name" value="Tetratricopeptide repeat domain"/>
    <property type="match status" value="2"/>
</dbReference>
<evidence type="ECO:0000256" key="5">
    <source>
        <dbReference type="ARBA" id="ARBA00022741"/>
    </source>
</evidence>
<evidence type="ECO:0000256" key="3">
    <source>
        <dbReference type="ARBA" id="ARBA00022553"/>
    </source>
</evidence>
<keyword evidence="4" id="KW-0808">Transferase</keyword>
<gene>
    <name evidence="12" type="ORF">GCM10010967_55730</name>
</gene>
<evidence type="ECO:0000256" key="8">
    <source>
        <dbReference type="SAM" id="Coils"/>
    </source>
</evidence>
<evidence type="ECO:0000313" key="13">
    <source>
        <dbReference type="Proteomes" id="UP000632339"/>
    </source>
</evidence>
<evidence type="ECO:0000256" key="9">
    <source>
        <dbReference type="SAM" id="Phobius"/>
    </source>
</evidence>
<reference evidence="13" key="1">
    <citation type="journal article" date="2019" name="Int. J. Syst. Evol. Microbiol.">
        <title>The Global Catalogue of Microorganisms (GCM) 10K type strain sequencing project: providing services to taxonomists for standard genome sequencing and annotation.</title>
        <authorList>
            <consortium name="The Broad Institute Genomics Platform"/>
            <consortium name="The Broad Institute Genome Sequencing Center for Infectious Disease"/>
            <person name="Wu L."/>
            <person name="Ma J."/>
        </authorList>
    </citation>
    <scope>NUCLEOTIDE SEQUENCE [LARGE SCALE GENOMIC DNA]</scope>
    <source>
        <strain evidence="13">CGMCC 1.6375</strain>
    </source>
</reference>
<keyword evidence="13" id="KW-1185">Reference proteome</keyword>
<dbReference type="InterPro" id="IPR005467">
    <property type="entry name" value="His_kinase_dom"/>
</dbReference>
<protein>
    <recommendedName>
        <fullName evidence="2">histidine kinase</fullName>
        <ecNumber evidence="2">2.7.13.3</ecNumber>
    </recommendedName>
</protein>
<dbReference type="PANTHER" id="PTHR41523">
    <property type="entry name" value="TWO-COMPONENT SYSTEM SENSOR PROTEIN"/>
    <property type="match status" value="1"/>
</dbReference>
<dbReference type="InterPro" id="IPR003594">
    <property type="entry name" value="HATPase_dom"/>
</dbReference>
<dbReference type="InterPro" id="IPR011495">
    <property type="entry name" value="Sig_transdc_His_kin_sub2_dim/P"/>
</dbReference>
<evidence type="ECO:0000256" key="10">
    <source>
        <dbReference type="SAM" id="SignalP"/>
    </source>
</evidence>
<dbReference type="InterPro" id="IPR036890">
    <property type="entry name" value="HATPase_C_sf"/>
</dbReference>
<accession>A0ABQ2IL66</accession>
<keyword evidence="7" id="KW-0067">ATP-binding</keyword>
<dbReference type="SMART" id="SM00387">
    <property type="entry name" value="HATPase_c"/>
    <property type="match status" value="1"/>
</dbReference>
<keyword evidence="10" id="KW-0732">Signal</keyword>
<dbReference type="SUPFAM" id="SSF55874">
    <property type="entry name" value="ATPase domain of HSP90 chaperone/DNA topoisomerase II/histidine kinase"/>
    <property type="match status" value="1"/>
</dbReference>
<evidence type="ECO:0000256" key="1">
    <source>
        <dbReference type="ARBA" id="ARBA00000085"/>
    </source>
</evidence>
<comment type="catalytic activity">
    <reaction evidence="1">
        <text>ATP + protein L-histidine = ADP + protein N-phospho-L-histidine.</text>
        <dbReference type="EC" id="2.7.13.3"/>
    </reaction>
</comment>
<keyword evidence="9" id="KW-0812">Transmembrane</keyword>
<keyword evidence="9" id="KW-0472">Membrane</keyword>
<comment type="caution">
    <text evidence="12">The sequence shown here is derived from an EMBL/GenBank/DDBJ whole genome shotgun (WGS) entry which is preliminary data.</text>
</comment>
<evidence type="ECO:0000259" key="11">
    <source>
        <dbReference type="PROSITE" id="PS50109"/>
    </source>
</evidence>
<keyword evidence="9" id="KW-1133">Transmembrane helix</keyword>
<dbReference type="InterPro" id="IPR011990">
    <property type="entry name" value="TPR-like_helical_dom_sf"/>
</dbReference>
<feature type="domain" description="Histidine kinase" evidence="11">
    <location>
        <begin position="714"/>
        <end position="807"/>
    </location>
</feature>
<dbReference type="Pfam" id="PF07568">
    <property type="entry name" value="HisKA_2"/>
    <property type="match status" value="1"/>
</dbReference>
<feature type="signal peptide" evidence="10">
    <location>
        <begin position="1"/>
        <end position="19"/>
    </location>
</feature>
<evidence type="ECO:0000313" key="12">
    <source>
        <dbReference type="EMBL" id="GGN12516.1"/>
    </source>
</evidence>
<organism evidence="12 13">
    <name type="scientific">Dyadobacter beijingensis</name>
    <dbReference type="NCBI Taxonomy" id="365489"/>
    <lineage>
        <taxon>Bacteria</taxon>
        <taxon>Pseudomonadati</taxon>
        <taxon>Bacteroidota</taxon>
        <taxon>Cytophagia</taxon>
        <taxon>Cytophagales</taxon>
        <taxon>Spirosomataceae</taxon>
        <taxon>Dyadobacter</taxon>
    </lineage>
</organism>
<feature type="chain" id="PRO_5046298081" description="histidine kinase" evidence="10">
    <location>
        <begin position="20"/>
        <end position="808"/>
    </location>
</feature>
<dbReference type="PANTHER" id="PTHR41523:SF8">
    <property type="entry name" value="ETHYLENE RESPONSE SENSOR PROTEIN"/>
    <property type="match status" value="1"/>
</dbReference>
<dbReference type="Gene3D" id="3.30.565.10">
    <property type="entry name" value="Histidine kinase-like ATPase, C-terminal domain"/>
    <property type="match status" value="1"/>
</dbReference>
<dbReference type="SUPFAM" id="SSF48452">
    <property type="entry name" value="TPR-like"/>
    <property type="match status" value="1"/>
</dbReference>
<keyword evidence="5" id="KW-0547">Nucleotide-binding</keyword>